<reference evidence="3 4" key="1">
    <citation type="submission" date="2019-01" db="EMBL/GenBank/DDBJ databases">
        <title>Novel species of Cellulomonas.</title>
        <authorList>
            <person name="Liu Q."/>
            <person name="Xin Y.-H."/>
        </authorList>
    </citation>
    <scope>NUCLEOTIDE SEQUENCE [LARGE SCALE GENOMIC DNA]</scope>
    <source>
        <strain evidence="3 4">HLT2-17</strain>
    </source>
</reference>
<evidence type="ECO:0000256" key="1">
    <source>
        <dbReference type="SAM" id="Phobius"/>
    </source>
</evidence>
<proteinExistence type="predicted"/>
<dbReference type="OrthoDB" id="9795104at2"/>
<dbReference type="Proteomes" id="UP000293764">
    <property type="component" value="Unassembled WGS sequence"/>
</dbReference>
<feature type="transmembrane region" description="Helical" evidence="1">
    <location>
        <begin position="94"/>
        <end position="115"/>
    </location>
</feature>
<keyword evidence="1" id="KW-0812">Transmembrane</keyword>
<evidence type="ECO:0000313" key="4">
    <source>
        <dbReference type="Proteomes" id="UP000293764"/>
    </source>
</evidence>
<feature type="transmembrane region" description="Helical" evidence="1">
    <location>
        <begin position="154"/>
        <end position="174"/>
    </location>
</feature>
<dbReference type="EMBL" id="SDWW01000058">
    <property type="protein sequence ID" value="RYV49682.1"/>
    <property type="molecule type" value="Genomic_DNA"/>
</dbReference>
<dbReference type="RefSeq" id="WP_130103994.1">
    <property type="nucleotide sequence ID" value="NZ_SDWW01000058.1"/>
</dbReference>
<feature type="transmembrane region" description="Helical" evidence="1">
    <location>
        <begin position="127"/>
        <end position="148"/>
    </location>
</feature>
<protein>
    <submittedName>
        <fullName evidence="3">DUF2231 domain-containing protein</fullName>
    </submittedName>
</protein>
<organism evidence="3 4">
    <name type="scientific">Pengzhenrongella frigida</name>
    <dbReference type="NCBI Taxonomy" id="1259133"/>
    <lineage>
        <taxon>Bacteria</taxon>
        <taxon>Bacillati</taxon>
        <taxon>Actinomycetota</taxon>
        <taxon>Actinomycetes</taxon>
        <taxon>Micrococcales</taxon>
        <taxon>Pengzhenrongella</taxon>
    </lineage>
</organism>
<accession>A0A4Q5MVN9</accession>
<dbReference type="Pfam" id="PF09990">
    <property type="entry name" value="DUF2231"/>
    <property type="match status" value="1"/>
</dbReference>
<comment type="caution">
    <text evidence="3">The sequence shown here is derived from an EMBL/GenBank/DDBJ whole genome shotgun (WGS) entry which is preliminary data.</text>
</comment>
<evidence type="ECO:0000259" key="2">
    <source>
        <dbReference type="Pfam" id="PF09990"/>
    </source>
</evidence>
<dbReference type="AlphaFoldDB" id="A0A4Q5MVN9"/>
<keyword evidence="4" id="KW-1185">Reference proteome</keyword>
<evidence type="ECO:0000313" key="3">
    <source>
        <dbReference type="EMBL" id="RYV49682.1"/>
    </source>
</evidence>
<feature type="domain" description="DUF2231" evidence="2">
    <location>
        <begin position="62"/>
        <end position="186"/>
    </location>
</feature>
<dbReference type="InterPro" id="IPR019251">
    <property type="entry name" value="DUF2231_TM"/>
</dbReference>
<name>A0A4Q5MVN9_9MICO</name>
<keyword evidence="1" id="KW-1133">Transmembrane helix</keyword>
<keyword evidence="1" id="KW-0472">Membrane</keyword>
<sequence>MVSDVASTDRGGRARSPWLVSATQKLENLQALDSVARPVQHVVQAALASSGREGLLRGRPIGHALHPLLTDAPLGAWMSASALDVVGGRTARPAARLLIGLGVLTSVPTALTGLAEWAATDGRDRRVGLLHAGVNLLALNAYIGSWSARGRDAHAFGVALAVTGGLLVTVSGYLGGHLTVARKVGSRDPAFTVTDDDPAAAI</sequence>
<gene>
    <name evidence="3" type="ORF">EUA98_17555</name>
</gene>